<dbReference type="AlphaFoldDB" id="A0A6L2MYU4"/>
<dbReference type="EMBL" id="BKCJ010007494">
    <property type="protein sequence ID" value="GEU77535.1"/>
    <property type="molecule type" value="Genomic_DNA"/>
</dbReference>
<proteinExistence type="predicted"/>
<name>A0A6L2MYU4_TANCI</name>
<protein>
    <submittedName>
        <fullName evidence="2">Uncharacterized protein</fullName>
    </submittedName>
</protein>
<gene>
    <name evidence="2" type="ORF">Tci_049513</name>
</gene>
<accession>A0A6L2MYU4</accession>
<feature type="compositionally biased region" description="Polar residues" evidence="1">
    <location>
        <begin position="9"/>
        <end position="20"/>
    </location>
</feature>
<feature type="region of interest" description="Disordered" evidence="1">
    <location>
        <begin position="1"/>
        <end position="44"/>
    </location>
</feature>
<sequence length="135" mass="15611">MSFRRPSVLNRSSTQATELPTQEDKIRGYRAMTRGRYDAPKNTTPIEEIAATGWGDEFSDDETTLGRVTILNESEEQSDWDDDERSGEKILVIQEKLAQNQQDFLDEYLPQWDDQLATRKQRSELSRCSKGKHVK</sequence>
<reference evidence="2" key="1">
    <citation type="journal article" date="2019" name="Sci. Rep.">
        <title>Draft genome of Tanacetum cinerariifolium, the natural source of mosquito coil.</title>
        <authorList>
            <person name="Yamashiro T."/>
            <person name="Shiraishi A."/>
            <person name="Satake H."/>
            <person name="Nakayama K."/>
        </authorList>
    </citation>
    <scope>NUCLEOTIDE SEQUENCE</scope>
</reference>
<comment type="caution">
    <text evidence="2">The sequence shown here is derived from an EMBL/GenBank/DDBJ whole genome shotgun (WGS) entry which is preliminary data.</text>
</comment>
<organism evidence="2">
    <name type="scientific">Tanacetum cinerariifolium</name>
    <name type="common">Dalmatian daisy</name>
    <name type="synonym">Chrysanthemum cinerariifolium</name>
    <dbReference type="NCBI Taxonomy" id="118510"/>
    <lineage>
        <taxon>Eukaryota</taxon>
        <taxon>Viridiplantae</taxon>
        <taxon>Streptophyta</taxon>
        <taxon>Embryophyta</taxon>
        <taxon>Tracheophyta</taxon>
        <taxon>Spermatophyta</taxon>
        <taxon>Magnoliopsida</taxon>
        <taxon>eudicotyledons</taxon>
        <taxon>Gunneridae</taxon>
        <taxon>Pentapetalae</taxon>
        <taxon>asterids</taxon>
        <taxon>campanulids</taxon>
        <taxon>Asterales</taxon>
        <taxon>Asteraceae</taxon>
        <taxon>Asteroideae</taxon>
        <taxon>Anthemideae</taxon>
        <taxon>Anthemidinae</taxon>
        <taxon>Tanacetum</taxon>
    </lineage>
</organism>
<evidence type="ECO:0000313" key="2">
    <source>
        <dbReference type="EMBL" id="GEU77535.1"/>
    </source>
</evidence>
<evidence type="ECO:0000256" key="1">
    <source>
        <dbReference type="SAM" id="MobiDB-lite"/>
    </source>
</evidence>